<dbReference type="GO" id="GO:0005886">
    <property type="term" value="C:plasma membrane"/>
    <property type="evidence" value="ECO:0007669"/>
    <property type="project" value="UniProtKB-SubCell"/>
</dbReference>
<protein>
    <submittedName>
        <fullName evidence="8">DoxX family membrane protein</fullName>
    </submittedName>
</protein>
<dbReference type="InterPro" id="IPR032808">
    <property type="entry name" value="DoxX"/>
</dbReference>
<feature type="transmembrane region" description="Helical" evidence="7">
    <location>
        <begin position="58"/>
        <end position="81"/>
    </location>
</feature>
<organism evidence="8 9">
    <name type="scientific">Sphingomonas koreensis</name>
    <dbReference type="NCBI Taxonomy" id="93064"/>
    <lineage>
        <taxon>Bacteria</taxon>
        <taxon>Pseudomonadati</taxon>
        <taxon>Pseudomonadota</taxon>
        <taxon>Alphaproteobacteria</taxon>
        <taxon>Sphingomonadales</taxon>
        <taxon>Sphingomonadaceae</taxon>
        <taxon>Sphingomonas</taxon>
    </lineage>
</organism>
<evidence type="ECO:0000256" key="7">
    <source>
        <dbReference type="SAM" id="Phobius"/>
    </source>
</evidence>
<keyword evidence="3" id="KW-1003">Cell membrane</keyword>
<dbReference type="PANTHER" id="PTHR33452">
    <property type="entry name" value="OXIDOREDUCTASE CATD-RELATED"/>
    <property type="match status" value="1"/>
</dbReference>
<proteinExistence type="inferred from homology"/>
<feature type="transmembrane region" description="Helical" evidence="7">
    <location>
        <begin position="88"/>
        <end position="110"/>
    </location>
</feature>
<dbReference type="PANTHER" id="PTHR33452:SF1">
    <property type="entry name" value="INNER MEMBRANE PROTEIN YPHA-RELATED"/>
    <property type="match status" value="1"/>
</dbReference>
<dbReference type="InterPro" id="IPR051907">
    <property type="entry name" value="DoxX-like_oxidoreductase"/>
</dbReference>
<comment type="subcellular location">
    <subcellularLocation>
        <location evidence="1">Cell membrane</location>
        <topology evidence="1">Multi-pass membrane protein</topology>
    </subcellularLocation>
</comment>
<evidence type="ECO:0000256" key="6">
    <source>
        <dbReference type="ARBA" id="ARBA00023136"/>
    </source>
</evidence>
<evidence type="ECO:0000256" key="3">
    <source>
        <dbReference type="ARBA" id="ARBA00022475"/>
    </source>
</evidence>
<dbReference type="AlphaFoldDB" id="A0A430G747"/>
<dbReference type="Pfam" id="PF07681">
    <property type="entry name" value="DoxX"/>
    <property type="match status" value="1"/>
</dbReference>
<dbReference type="RefSeq" id="WP_126003735.1">
    <property type="nucleotide sequence ID" value="NZ_QQYZ01000003.1"/>
</dbReference>
<comment type="similarity">
    <text evidence="2">Belongs to the DoxX family.</text>
</comment>
<keyword evidence="5 7" id="KW-1133">Transmembrane helix</keyword>
<name>A0A430G747_9SPHN</name>
<feature type="transmembrane region" description="Helical" evidence="7">
    <location>
        <begin position="116"/>
        <end position="136"/>
    </location>
</feature>
<evidence type="ECO:0000313" key="9">
    <source>
        <dbReference type="Proteomes" id="UP000287746"/>
    </source>
</evidence>
<sequence length="145" mass="15570">MRRKRSNWLTLPQLAGGADLALLAARLVIGGFLIYGVWDNIVSAERMAEFEKFLTVKGFALPGLMAPLSVYAQFLTGIAFIAGFAIRWAGLICAFNFIVALVMVDAPLGIRPAFPAAALVVIGLIFATIGAGRLSIEGMFAPQRR</sequence>
<dbReference type="Proteomes" id="UP000287746">
    <property type="component" value="Unassembled WGS sequence"/>
</dbReference>
<keyword evidence="4 7" id="KW-0812">Transmembrane</keyword>
<keyword evidence="6 7" id="KW-0472">Membrane</keyword>
<gene>
    <name evidence="8" type="ORF">DAH66_04365</name>
</gene>
<evidence type="ECO:0000256" key="1">
    <source>
        <dbReference type="ARBA" id="ARBA00004651"/>
    </source>
</evidence>
<reference evidence="8 9" key="1">
    <citation type="submission" date="2018-07" db="EMBL/GenBank/DDBJ databases">
        <title>Genomic and Epidemiologic Investigation of an Indolent Hospital Outbreak.</title>
        <authorList>
            <person name="Johnson R.C."/>
            <person name="Deming C."/>
            <person name="Conlan S."/>
            <person name="Zellmer C.J."/>
            <person name="Michelin A.V."/>
            <person name="Lee-Lin S."/>
            <person name="Thomas P.J."/>
            <person name="Park M."/>
            <person name="Weingarten R.A."/>
            <person name="Less J."/>
            <person name="Dekker J.P."/>
            <person name="Frank K.M."/>
            <person name="Musser K.A."/>
            <person name="Mcquiston J.R."/>
            <person name="Henderson D.K."/>
            <person name="Lau A.F."/>
            <person name="Palmore T.N."/>
            <person name="Segre J.A."/>
        </authorList>
    </citation>
    <scope>NUCLEOTIDE SEQUENCE [LARGE SCALE GENOMIC DNA]</scope>
    <source>
        <strain evidence="8 9">SK-CDC1_0717</strain>
    </source>
</reference>
<evidence type="ECO:0000256" key="5">
    <source>
        <dbReference type="ARBA" id="ARBA00022989"/>
    </source>
</evidence>
<accession>A0A430G747</accession>
<comment type="caution">
    <text evidence="8">The sequence shown here is derived from an EMBL/GenBank/DDBJ whole genome shotgun (WGS) entry which is preliminary data.</text>
</comment>
<evidence type="ECO:0000256" key="2">
    <source>
        <dbReference type="ARBA" id="ARBA00006679"/>
    </source>
</evidence>
<evidence type="ECO:0000256" key="4">
    <source>
        <dbReference type="ARBA" id="ARBA00022692"/>
    </source>
</evidence>
<feature type="transmembrane region" description="Helical" evidence="7">
    <location>
        <begin position="20"/>
        <end position="38"/>
    </location>
</feature>
<dbReference type="EMBL" id="QQYZ01000003">
    <property type="protein sequence ID" value="RSY88689.1"/>
    <property type="molecule type" value="Genomic_DNA"/>
</dbReference>
<evidence type="ECO:0000313" key="8">
    <source>
        <dbReference type="EMBL" id="RSY88689.1"/>
    </source>
</evidence>